<evidence type="ECO:0000313" key="4">
    <source>
        <dbReference type="EMBL" id="KAK3282681.1"/>
    </source>
</evidence>
<evidence type="ECO:0000256" key="1">
    <source>
        <dbReference type="SAM" id="MobiDB-lite"/>
    </source>
</evidence>
<feature type="chain" id="PRO_5042023843" description="Right handed beta helix domain-containing protein" evidence="3">
    <location>
        <begin position="20"/>
        <end position="2070"/>
    </location>
</feature>
<feature type="transmembrane region" description="Helical" evidence="2">
    <location>
        <begin position="1345"/>
        <end position="1366"/>
    </location>
</feature>
<keyword evidence="2" id="KW-1133">Transmembrane helix</keyword>
<evidence type="ECO:0000256" key="3">
    <source>
        <dbReference type="SAM" id="SignalP"/>
    </source>
</evidence>
<gene>
    <name evidence="4" type="ORF">CYMTET_9593</name>
</gene>
<protein>
    <recommendedName>
        <fullName evidence="6">Right handed beta helix domain-containing protein</fullName>
    </recommendedName>
</protein>
<feature type="transmembrane region" description="Helical" evidence="2">
    <location>
        <begin position="1747"/>
        <end position="1774"/>
    </location>
</feature>
<name>A0AAE0GSF0_9CHLO</name>
<dbReference type="PANTHER" id="PTHR11319:SF35">
    <property type="entry name" value="OUTER MEMBRANE PROTEIN PMPC-RELATED"/>
    <property type="match status" value="1"/>
</dbReference>
<reference evidence="4 5" key="1">
    <citation type="journal article" date="2015" name="Genome Biol. Evol.">
        <title>Comparative Genomics of a Bacterivorous Green Alga Reveals Evolutionary Causalities and Consequences of Phago-Mixotrophic Mode of Nutrition.</title>
        <authorList>
            <person name="Burns J.A."/>
            <person name="Paasch A."/>
            <person name="Narechania A."/>
            <person name="Kim E."/>
        </authorList>
    </citation>
    <scope>NUCLEOTIDE SEQUENCE [LARGE SCALE GENOMIC DNA]</scope>
    <source>
        <strain evidence="4 5">PLY_AMNH</strain>
    </source>
</reference>
<feature type="signal peptide" evidence="3">
    <location>
        <begin position="1"/>
        <end position="19"/>
    </location>
</feature>
<feature type="transmembrane region" description="Helical" evidence="2">
    <location>
        <begin position="1916"/>
        <end position="1941"/>
    </location>
</feature>
<dbReference type="PANTHER" id="PTHR11319">
    <property type="entry name" value="G PROTEIN-COUPLED RECEPTOR-RELATED"/>
    <property type="match status" value="1"/>
</dbReference>
<feature type="transmembrane region" description="Helical" evidence="2">
    <location>
        <begin position="1947"/>
        <end position="1963"/>
    </location>
</feature>
<accession>A0AAE0GSF0</accession>
<keyword evidence="2" id="KW-0812">Transmembrane</keyword>
<keyword evidence="2" id="KW-0472">Membrane</keyword>
<feature type="region of interest" description="Disordered" evidence="1">
    <location>
        <begin position="128"/>
        <end position="157"/>
    </location>
</feature>
<dbReference type="InterPro" id="IPR011050">
    <property type="entry name" value="Pectin_lyase_fold/virulence"/>
</dbReference>
<dbReference type="SUPFAM" id="SSF51126">
    <property type="entry name" value="Pectin lyase-like"/>
    <property type="match status" value="2"/>
</dbReference>
<evidence type="ECO:0000256" key="2">
    <source>
        <dbReference type="SAM" id="Phobius"/>
    </source>
</evidence>
<keyword evidence="3" id="KW-0732">Signal</keyword>
<dbReference type="InterPro" id="IPR006626">
    <property type="entry name" value="PbH1"/>
</dbReference>
<feature type="transmembrane region" description="Helical" evidence="2">
    <location>
        <begin position="1474"/>
        <end position="1500"/>
    </location>
</feature>
<organism evidence="4 5">
    <name type="scientific">Cymbomonas tetramitiformis</name>
    <dbReference type="NCBI Taxonomy" id="36881"/>
    <lineage>
        <taxon>Eukaryota</taxon>
        <taxon>Viridiplantae</taxon>
        <taxon>Chlorophyta</taxon>
        <taxon>Pyramimonadophyceae</taxon>
        <taxon>Pyramimonadales</taxon>
        <taxon>Pyramimonadaceae</taxon>
        <taxon>Cymbomonas</taxon>
    </lineage>
</organism>
<dbReference type="SMART" id="SM00710">
    <property type="entry name" value="PbH1"/>
    <property type="match status" value="9"/>
</dbReference>
<sequence length="2070" mass="221333">MLDFTIVRCLLLFYVMTAACSIEAASGPPLQTTVDLVVPHLNLPEFNVTIRLRHLDLSKYLKSHDTTSHSDGRFDYIHEMDAIQECLRRPRQAHVASTDFRSGMSLSEVADCFLAFSAVSETKTVNGALARPEGTARHHTAQSENRESVTEPESPLVASSRHILQEGGCPATCMGENTCQFLVTWPTFDHTCDQLTQDYGCDCGGCAACSSDPAGCPATCFGYSCDDLVELQFLEEWGLNSCAELEIYYGCDCGGCGKCESSEETAVQCLCPDGSTCDELIERYDGYTCQYLEDYLACNCADCSLCGTADGDDPDGENDVSNAPECTSSAMPIRYDGNAAYINSTACGQEQLQEALGNENVSNIILMVDLRLEYPLDKLVINRIVNVTGDCGYSVCELQGGEFGPLFTVRGGGILGISKLAFTNFRSQGQASVVMNGEAEQDAGAVMISDCSFSHNHGYYGVIYTEGDVIIRDSIMTANTAQYGGVLHVRYVVAMNSEDYDGPSISISGSNVEGNAAVEGGGVLYCECGSNDCARGLGCEISVSGSNLKNNLAKDPLRSSEITSGTDGGVVRVSKVAATIIVNNSNMENNTAHGEGGVVYSDQKDCILKITDSWMVNNSAEANGGVAAVDRYSCVLITGSVMFHNHASLSGGVLYSPSDLNCYGLGFGYPYITYSVMTQNSALQGGVAFLGSRGSIRITDSNMTQNSAQVNGGVIEATSHAVIVISESLMEQNHAKGNGAVVNANAESSITINGSIAVDNNASQAGGVLCCSLESHVIITESRVMLNSAESGGVVHASHSSNVDISGSDLGQNRAQNDGGVVYAATQAQVAISSCTMMDNEARGHGGALYVSNSMANMSSFTAASNSASSGGAMSAVAGSRLELSHGDIEGNSAILEGGGISASASVVHVILQSYLAKNTAGQTGGGIALLSGSDLHMENATVAHNRASEGGGLWVDHIACAHITFSVFFGNVAQEEADGGVFAEFGSGGAVAAASDVGELRLDNCLLVSNEAHRGAGVFVHTPSELPAVQLSNLHFDQNLAFVGPNVMWEYAATAATPACFNCTRTPTADALMSSSAVRFAVMQRGAEVGATLWADSDAVIDPGLTYTAIDFYGNVTSLSLRTSDNSPQEPTVVAVALANTSSLTGSTVALYTYPYGATFEALAMVGLPGESFNLSFQPQADGWGDVSVTVMLAPCEAGTQHIEQGQSCERCASGLLKFDNSTQPCSSTDCSAVDGITCPGGAEYSLDDGYWLAAESVRKCVLDAGADSVGCVFDRVYVCDFSGACDSEDGRSNTAGEPAIAQALMCAEGYRSDTALCGACQPGYWHAADGRCARCPRSVLGQLGLALAATLALMLCLVATFRLASRNTEIGRQILDAKSSSLRKSFIRVSHIKIIKGHDASALLSTLLNHMQVMSQHTLIFPIEAFPKIYYDYVANVFSGVFNVSLVRWLGLQCLVAGSISGPSFADSVGVGLFYFNFLIIAALPYVILLPVFVSLLLGRSRGKGASHDLAEGLDSAGEDLPAEVLHGTEHRQDSEWSVEDRPLTLEKQVNVAVTMVEMAAEQQSCETDTMAAAQAREAQRYVDMAVAAKEVQEHQQEEVTIMRYNVNEMNITIMAAAVMTKTGEQNSEMFMAAASKAEEENDGIPAIDQVAGEQRHIQVDTAARAASANAEAEIEHGDVQMAAAMMTTNAAAEQSRELNTVMVAERAAHVHHKQGDTSEVAAEADELRGDAGTPAVDGAETNMLVAYSVFAMLCLIYIHPMVSTACFQVFYCDAIHFDQETVQYWLHADRSSECFTPGWFVFMSVSIFVIFTFSLGLPISLSFGLRYLHAQKQVTLNQLPLFVRASQIHVSYKMSHERTYKIPHPTTGALVVVEPVFRDGATGDELDRIRSRLDTKEVLLYAAPYTEPFKEPYFYFLGITILIRLMQTSVVVLIRMALEHHDTIYALTVTFIAIAFYAYLQPYENPRVNKMTIGSQICQAICISGYISETYLNETDIHSFVTGLMLTIIQLAFLSIICWHIIYELLFFVRTEHPSLCIQVSKPFDVAYRWVTAIWTPVPPRSGFKAI</sequence>
<keyword evidence="5" id="KW-1185">Reference proteome</keyword>
<dbReference type="EMBL" id="LGRX02003198">
    <property type="protein sequence ID" value="KAK3282681.1"/>
    <property type="molecule type" value="Genomic_DNA"/>
</dbReference>
<dbReference type="Proteomes" id="UP001190700">
    <property type="component" value="Unassembled WGS sequence"/>
</dbReference>
<feature type="transmembrane region" description="Helical" evidence="2">
    <location>
        <begin position="1802"/>
        <end position="1826"/>
    </location>
</feature>
<feature type="transmembrane region" description="Helical" evidence="2">
    <location>
        <begin position="2003"/>
        <end position="2025"/>
    </location>
</feature>
<comment type="caution">
    <text evidence="4">The sequence shown here is derived from an EMBL/GenBank/DDBJ whole genome shotgun (WGS) entry which is preliminary data.</text>
</comment>
<evidence type="ECO:0008006" key="6">
    <source>
        <dbReference type="Google" id="ProtNLM"/>
    </source>
</evidence>
<evidence type="ECO:0000313" key="5">
    <source>
        <dbReference type="Proteomes" id="UP001190700"/>
    </source>
</evidence>
<feature type="transmembrane region" description="Helical" evidence="2">
    <location>
        <begin position="1435"/>
        <end position="1454"/>
    </location>
</feature>
<proteinExistence type="predicted"/>